<dbReference type="EMBL" id="QFYQ01000002">
    <property type="protein sequence ID" value="RAK51896.1"/>
    <property type="molecule type" value="Genomic_DNA"/>
</dbReference>
<keyword evidence="1" id="KW-0732">Signal</keyword>
<organism evidence="2 3">
    <name type="scientific">Phenylobacterium soli</name>
    <dbReference type="NCBI Taxonomy" id="2170551"/>
    <lineage>
        <taxon>Bacteria</taxon>
        <taxon>Pseudomonadati</taxon>
        <taxon>Pseudomonadota</taxon>
        <taxon>Alphaproteobacteria</taxon>
        <taxon>Caulobacterales</taxon>
        <taxon>Caulobacteraceae</taxon>
        <taxon>Phenylobacterium</taxon>
    </lineage>
</organism>
<comment type="caution">
    <text evidence="2">The sequence shown here is derived from an EMBL/GenBank/DDBJ whole genome shotgun (WGS) entry which is preliminary data.</text>
</comment>
<dbReference type="OrthoDB" id="7210721at2"/>
<dbReference type="RefSeq" id="WP_111530458.1">
    <property type="nucleotide sequence ID" value="NZ_JBHRSG010000003.1"/>
</dbReference>
<accession>A0A328ACG6</accession>
<name>A0A328ACG6_9CAUL</name>
<feature type="chain" id="PRO_5016381770" description="Lipoprotein" evidence="1">
    <location>
        <begin position="25"/>
        <end position="152"/>
    </location>
</feature>
<evidence type="ECO:0000256" key="1">
    <source>
        <dbReference type="SAM" id="SignalP"/>
    </source>
</evidence>
<dbReference type="Proteomes" id="UP000249254">
    <property type="component" value="Unassembled WGS sequence"/>
</dbReference>
<dbReference type="PROSITE" id="PS51257">
    <property type="entry name" value="PROKAR_LIPOPROTEIN"/>
    <property type="match status" value="1"/>
</dbReference>
<evidence type="ECO:0000313" key="3">
    <source>
        <dbReference type="Proteomes" id="UP000249254"/>
    </source>
</evidence>
<reference evidence="3" key="1">
    <citation type="submission" date="2018-05" db="EMBL/GenBank/DDBJ databases">
        <authorList>
            <person name="Li X."/>
        </authorList>
    </citation>
    <scope>NUCLEOTIDE SEQUENCE [LARGE SCALE GENOMIC DNA]</scope>
    <source>
        <strain evidence="3">LX32</strain>
    </source>
</reference>
<feature type="signal peptide" evidence="1">
    <location>
        <begin position="1"/>
        <end position="24"/>
    </location>
</feature>
<proteinExistence type="predicted"/>
<evidence type="ECO:0000313" key="2">
    <source>
        <dbReference type="EMBL" id="RAK51896.1"/>
    </source>
</evidence>
<keyword evidence="3" id="KW-1185">Reference proteome</keyword>
<dbReference type="AlphaFoldDB" id="A0A328ACG6"/>
<protein>
    <recommendedName>
        <fullName evidence="4">Lipoprotein</fullName>
    </recommendedName>
</protein>
<evidence type="ECO:0008006" key="4">
    <source>
        <dbReference type="Google" id="ProtNLM"/>
    </source>
</evidence>
<sequence length="152" mass="15853">MKTLARFVLGLASLGGAATLAACADEYAYAPPPPPPAPVGYAAPAVAVVPACFFTRDIRNHTIGDDRTLYLNVNDRMVYRVEMEGGCLAGATSSDPIVIQNPPGSNNVCRPIDLDIGVHMGGGGGFTNRCIVRNIVPLSPAEVAALPPKLRP</sequence>
<gene>
    <name evidence="2" type="ORF">DJ017_18965</name>
</gene>